<evidence type="ECO:0000256" key="1">
    <source>
        <dbReference type="SAM" id="Phobius"/>
    </source>
</evidence>
<sequence length="103" mass="11000">MTELYWGCLAGGILFAAITVFFGDVLSGIFDGMFDFLSADFLEPMVVIGGITGFGGAGILLSQYTSLTTMAVFVLSFLLAILLAIIVYFGYVKPMKNSENSTS</sequence>
<organism evidence="3 4">
    <name type="scientific">Effusibacillus consociatus</name>
    <dbReference type="NCBI Taxonomy" id="1117041"/>
    <lineage>
        <taxon>Bacteria</taxon>
        <taxon>Bacillati</taxon>
        <taxon>Bacillota</taxon>
        <taxon>Bacilli</taxon>
        <taxon>Bacillales</taxon>
        <taxon>Alicyclobacillaceae</taxon>
        <taxon>Effusibacillus</taxon>
    </lineage>
</organism>
<evidence type="ECO:0000259" key="2">
    <source>
        <dbReference type="Pfam" id="PF25842"/>
    </source>
</evidence>
<dbReference type="Proteomes" id="UP001596002">
    <property type="component" value="Unassembled WGS sequence"/>
</dbReference>
<evidence type="ECO:0000313" key="3">
    <source>
        <dbReference type="EMBL" id="MFC4766662.1"/>
    </source>
</evidence>
<gene>
    <name evidence="3" type="ORF">ACFO8Q_04620</name>
</gene>
<keyword evidence="1" id="KW-1133">Transmembrane helix</keyword>
<keyword evidence="1" id="KW-0472">Membrane</keyword>
<dbReference type="EMBL" id="JBHSHC010000028">
    <property type="protein sequence ID" value="MFC4766662.1"/>
    <property type="molecule type" value="Genomic_DNA"/>
</dbReference>
<dbReference type="RefSeq" id="WP_380024560.1">
    <property type="nucleotide sequence ID" value="NZ_JBHSHC010000028.1"/>
</dbReference>
<feature type="transmembrane region" description="Helical" evidence="1">
    <location>
        <begin position="46"/>
        <end position="64"/>
    </location>
</feature>
<feature type="transmembrane region" description="Helical" evidence="1">
    <location>
        <begin position="12"/>
        <end position="34"/>
    </location>
</feature>
<evidence type="ECO:0000313" key="4">
    <source>
        <dbReference type="Proteomes" id="UP001596002"/>
    </source>
</evidence>
<reference evidence="4" key="1">
    <citation type="journal article" date="2019" name="Int. J. Syst. Evol. Microbiol.">
        <title>The Global Catalogue of Microorganisms (GCM) 10K type strain sequencing project: providing services to taxonomists for standard genome sequencing and annotation.</title>
        <authorList>
            <consortium name="The Broad Institute Genomics Platform"/>
            <consortium name="The Broad Institute Genome Sequencing Center for Infectious Disease"/>
            <person name="Wu L."/>
            <person name="Ma J."/>
        </authorList>
    </citation>
    <scope>NUCLEOTIDE SEQUENCE [LARGE SCALE GENOMIC DNA]</scope>
    <source>
        <strain evidence="4">WYCCWR 12678</strain>
    </source>
</reference>
<keyword evidence="1" id="KW-0812">Transmembrane</keyword>
<feature type="transmembrane region" description="Helical" evidence="1">
    <location>
        <begin position="70"/>
        <end position="91"/>
    </location>
</feature>
<protein>
    <recommendedName>
        <fullName evidence="2">Membrane protein NfeD2 N-terminal transmembrane domain-containing protein</fullName>
    </recommendedName>
</protein>
<comment type="caution">
    <text evidence="3">The sequence shown here is derived from an EMBL/GenBank/DDBJ whole genome shotgun (WGS) entry which is preliminary data.</text>
</comment>
<feature type="domain" description="Membrane protein NfeD2 N-terminal transmembrane" evidence="2">
    <location>
        <begin position="2"/>
        <end position="100"/>
    </location>
</feature>
<dbReference type="Pfam" id="PF25842">
    <property type="entry name" value="NfeD_TM"/>
    <property type="match status" value="1"/>
</dbReference>
<accession>A0ABV9Q1W3</accession>
<proteinExistence type="predicted"/>
<dbReference type="InterPro" id="IPR058653">
    <property type="entry name" value="NfeD2_TM"/>
</dbReference>
<keyword evidence="4" id="KW-1185">Reference proteome</keyword>
<name>A0ABV9Q1W3_9BACL</name>